<dbReference type="AlphaFoldDB" id="A0AAV2DFC5"/>
<dbReference type="Proteomes" id="UP001497516">
    <property type="component" value="Chromosome 2"/>
</dbReference>
<sequence length="72" mass="8395">MIERVPLELCWTAPPMKGIERSDCETTRENEGRLVQAPLGFLMLYFSFSPSPRERRRTREKWGTKTQPADPV</sequence>
<evidence type="ECO:0000256" key="1">
    <source>
        <dbReference type="SAM" id="MobiDB-lite"/>
    </source>
</evidence>
<proteinExistence type="predicted"/>
<accession>A0AAV2DFC5</accession>
<evidence type="ECO:0000313" key="3">
    <source>
        <dbReference type="Proteomes" id="UP001497516"/>
    </source>
</evidence>
<gene>
    <name evidence="2" type="ORF">LTRI10_LOCUS13902</name>
</gene>
<evidence type="ECO:0000313" key="2">
    <source>
        <dbReference type="EMBL" id="CAL1371863.1"/>
    </source>
</evidence>
<protein>
    <submittedName>
        <fullName evidence="2">Uncharacterized protein</fullName>
    </submittedName>
</protein>
<name>A0AAV2DFC5_9ROSI</name>
<feature type="region of interest" description="Disordered" evidence="1">
    <location>
        <begin position="51"/>
        <end position="72"/>
    </location>
</feature>
<organism evidence="2 3">
    <name type="scientific">Linum trigynum</name>
    <dbReference type="NCBI Taxonomy" id="586398"/>
    <lineage>
        <taxon>Eukaryota</taxon>
        <taxon>Viridiplantae</taxon>
        <taxon>Streptophyta</taxon>
        <taxon>Embryophyta</taxon>
        <taxon>Tracheophyta</taxon>
        <taxon>Spermatophyta</taxon>
        <taxon>Magnoliopsida</taxon>
        <taxon>eudicotyledons</taxon>
        <taxon>Gunneridae</taxon>
        <taxon>Pentapetalae</taxon>
        <taxon>rosids</taxon>
        <taxon>fabids</taxon>
        <taxon>Malpighiales</taxon>
        <taxon>Linaceae</taxon>
        <taxon>Linum</taxon>
    </lineage>
</organism>
<reference evidence="2 3" key="1">
    <citation type="submission" date="2024-04" db="EMBL/GenBank/DDBJ databases">
        <authorList>
            <person name="Fracassetti M."/>
        </authorList>
    </citation>
    <scope>NUCLEOTIDE SEQUENCE [LARGE SCALE GENOMIC DNA]</scope>
</reference>
<dbReference type="EMBL" id="OZ034815">
    <property type="protein sequence ID" value="CAL1371863.1"/>
    <property type="molecule type" value="Genomic_DNA"/>
</dbReference>
<keyword evidence="3" id="KW-1185">Reference proteome</keyword>